<organism evidence="1 2">
    <name type="scientific">Monilinia fructicola</name>
    <name type="common">Brown rot fungus</name>
    <name type="synonym">Ciboria fructicola</name>
    <dbReference type="NCBI Taxonomy" id="38448"/>
    <lineage>
        <taxon>Eukaryota</taxon>
        <taxon>Fungi</taxon>
        <taxon>Dikarya</taxon>
        <taxon>Ascomycota</taxon>
        <taxon>Pezizomycotina</taxon>
        <taxon>Leotiomycetes</taxon>
        <taxon>Helotiales</taxon>
        <taxon>Sclerotiniaceae</taxon>
        <taxon>Monilinia</taxon>
    </lineage>
</organism>
<reference evidence="1 2" key="1">
    <citation type="submission" date="2019-06" db="EMBL/GenBank/DDBJ databases">
        <title>Genome Sequence of the Brown Rot Fungal Pathogen Monilinia fructicola.</title>
        <authorList>
            <person name="De Miccolis Angelini R.M."/>
            <person name="Landi L."/>
            <person name="Abate D."/>
            <person name="Pollastro S."/>
            <person name="Romanazzi G."/>
            <person name="Faretra F."/>
        </authorList>
    </citation>
    <scope>NUCLEOTIDE SEQUENCE [LARGE SCALE GENOMIC DNA]</scope>
    <source>
        <strain evidence="1 2">Mfrc123</strain>
    </source>
</reference>
<sequence length="74" mass="8313">MGISRVHCVRASIVPSKSYHNPSRVLCSRPVTTDILFHPIVSCVKENKLLTLSTPTQSAFQPGVQPSFFYMRHL</sequence>
<evidence type="ECO:0000313" key="1">
    <source>
        <dbReference type="EMBL" id="KAA8568256.1"/>
    </source>
</evidence>
<dbReference type="Proteomes" id="UP000322873">
    <property type="component" value="Unassembled WGS sequence"/>
</dbReference>
<proteinExistence type="predicted"/>
<protein>
    <submittedName>
        <fullName evidence="1">Uncharacterized protein</fullName>
    </submittedName>
</protein>
<keyword evidence="2" id="KW-1185">Reference proteome</keyword>
<gene>
    <name evidence="1" type="ORF">EYC84_008635</name>
</gene>
<evidence type="ECO:0000313" key="2">
    <source>
        <dbReference type="Proteomes" id="UP000322873"/>
    </source>
</evidence>
<accession>A0A5M9JKJ3</accession>
<name>A0A5M9JKJ3_MONFR</name>
<dbReference type="EMBL" id="VICG01000010">
    <property type="protein sequence ID" value="KAA8568256.1"/>
    <property type="molecule type" value="Genomic_DNA"/>
</dbReference>
<comment type="caution">
    <text evidence="1">The sequence shown here is derived from an EMBL/GenBank/DDBJ whole genome shotgun (WGS) entry which is preliminary data.</text>
</comment>
<dbReference type="AlphaFoldDB" id="A0A5M9JKJ3"/>